<evidence type="ECO:0000256" key="1">
    <source>
        <dbReference type="SAM" id="MobiDB-lite"/>
    </source>
</evidence>
<evidence type="ECO:0000313" key="2">
    <source>
        <dbReference type="EMBL" id="KND25285.1"/>
    </source>
</evidence>
<reference evidence="3" key="1">
    <citation type="submission" date="2014-07" db="EMBL/GenBank/DDBJ databases">
        <title>Genome sequencing of plant-pathogenic Streptomyces species.</title>
        <authorList>
            <person name="Harrison J."/>
            <person name="Sapp M."/>
            <person name="Thwaites R."/>
            <person name="Studholme D.J."/>
        </authorList>
    </citation>
    <scope>NUCLEOTIDE SEQUENCE [LARGE SCALE GENOMIC DNA]</scope>
    <source>
        <strain evidence="3">NCPPB 4445</strain>
    </source>
</reference>
<accession>A0A0L0JIS8</accession>
<dbReference type="AlphaFoldDB" id="A0A0L0JIS8"/>
<proteinExistence type="predicted"/>
<evidence type="ECO:0000313" key="3">
    <source>
        <dbReference type="Proteomes" id="UP000037151"/>
    </source>
</evidence>
<dbReference type="Proteomes" id="UP000037151">
    <property type="component" value="Unassembled WGS sequence"/>
</dbReference>
<protein>
    <submittedName>
        <fullName evidence="2">Uncharacterized protein</fullName>
    </submittedName>
</protein>
<dbReference type="EMBL" id="JPPY01000228">
    <property type="protein sequence ID" value="KND25285.1"/>
    <property type="molecule type" value="Genomic_DNA"/>
</dbReference>
<sequence>MGDEEPDLSRAPLLAEFREQGQRSERAVLQQVDRAGALLIALTSARCAALPWSVISTRMVRRVRSAPTMIVRLAVRSRAPIAEATTEATGGRTRQQSSRRRTFRLSSLEGSGAPVMTARPWSDRAG</sequence>
<gene>
    <name evidence="2" type="ORF">IQ63_40835</name>
</gene>
<feature type="region of interest" description="Disordered" evidence="1">
    <location>
        <begin position="84"/>
        <end position="126"/>
    </location>
</feature>
<organism evidence="2 3">
    <name type="scientific">Streptomyces acidiscabies</name>
    <dbReference type="NCBI Taxonomy" id="42234"/>
    <lineage>
        <taxon>Bacteria</taxon>
        <taxon>Bacillati</taxon>
        <taxon>Actinomycetota</taxon>
        <taxon>Actinomycetes</taxon>
        <taxon>Kitasatosporales</taxon>
        <taxon>Streptomycetaceae</taxon>
        <taxon>Streptomyces</taxon>
    </lineage>
</organism>
<comment type="caution">
    <text evidence="2">The sequence shown here is derived from an EMBL/GenBank/DDBJ whole genome shotgun (WGS) entry which is preliminary data.</text>
</comment>
<feature type="compositionally biased region" description="Low complexity" evidence="1">
    <location>
        <begin position="84"/>
        <end position="96"/>
    </location>
</feature>
<name>A0A0L0JIS8_9ACTN</name>